<dbReference type="PROSITE" id="PS50109">
    <property type="entry name" value="HIS_KIN"/>
    <property type="match status" value="1"/>
</dbReference>
<keyword evidence="4" id="KW-1003">Cell membrane</keyword>
<dbReference type="InterPro" id="IPR036890">
    <property type="entry name" value="HATPase_C_sf"/>
</dbReference>
<keyword evidence="13" id="KW-0472">Membrane</keyword>
<dbReference type="InterPro" id="IPR003660">
    <property type="entry name" value="HAMP_dom"/>
</dbReference>
<evidence type="ECO:0000256" key="3">
    <source>
        <dbReference type="ARBA" id="ARBA00012438"/>
    </source>
</evidence>
<gene>
    <name evidence="16" type="ORF">ACFPBZ_10165</name>
</gene>
<evidence type="ECO:0000259" key="14">
    <source>
        <dbReference type="PROSITE" id="PS50109"/>
    </source>
</evidence>
<keyword evidence="9" id="KW-0418">Kinase</keyword>
<evidence type="ECO:0000256" key="1">
    <source>
        <dbReference type="ARBA" id="ARBA00000085"/>
    </source>
</evidence>
<dbReference type="SMART" id="SM00387">
    <property type="entry name" value="HATPase_c"/>
    <property type="match status" value="1"/>
</dbReference>
<evidence type="ECO:0000256" key="9">
    <source>
        <dbReference type="ARBA" id="ARBA00022777"/>
    </source>
</evidence>
<dbReference type="SMART" id="SM00388">
    <property type="entry name" value="HisKA"/>
    <property type="match status" value="1"/>
</dbReference>
<evidence type="ECO:0000313" key="17">
    <source>
        <dbReference type="Proteomes" id="UP001595947"/>
    </source>
</evidence>
<comment type="caution">
    <text evidence="16">The sequence shown here is derived from an EMBL/GenBank/DDBJ whole genome shotgun (WGS) entry which is preliminary data.</text>
</comment>
<organism evidence="16 17">
    <name type="scientific">Actinomycetospora atypica</name>
    <dbReference type="NCBI Taxonomy" id="1290095"/>
    <lineage>
        <taxon>Bacteria</taxon>
        <taxon>Bacillati</taxon>
        <taxon>Actinomycetota</taxon>
        <taxon>Actinomycetes</taxon>
        <taxon>Pseudonocardiales</taxon>
        <taxon>Pseudonocardiaceae</taxon>
        <taxon>Actinomycetospora</taxon>
    </lineage>
</organism>
<dbReference type="Gene3D" id="6.10.340.10">
    <property type="match status" value="1"/>
</dbReference>
<keyword evidence="11 13" id="KW-1133">Transmembrane helix</keyword>
<protein>
    <recommendedName>
        <fullName evidence="3">histidine kinase</fullName>
        <ecNumber evidence="3">2.7.13.3</ecNumber>
    </recommendedName>
</protein>
<dbReference type="PANTHER" id="PTHR44936">
    <property type="entry name" value="SENSOR PROTEIN CREC"/>
    <property type="match status" value="1"/>
</dbReference>
<dbReference type="Gene3D" id="1.10.287.130">
    <property type="match status" value="1"/>
</dbReference>
<reference evidence="17" key="1">
    <citation type="journal article" date="2019" name="Int. J. Syst. Evol. Microbiol.">
        <title>The Global Catalogue of Microorganisms (GCM) 10K type strain sequencing project: providing services to taxonomists for standard genome sequencing and annotation.</title>
        <authorList>
            <consortium name="The Broad Institute Genomics Platform"/>
            <consortium name="The Broad Institute Genome Sequencing Center for Infectious Disease"/>
            <person name="Wu L."/>
            <person name="Ma J."/>
        </authorList>
    </citation>
    <scope>NUCLEOTIDE SEQUENCE [LARGE SCALE GENOMIC DNA]</scope>
    <source>
        <strain evidence="17">CGMCC 4.7093</strain>
    </source>
</reference>
<sequence length="418" mass="42609">MRARIVRFAVVVSMVAITVFGLPLAVGAARYYVVDEQSDLEGDAQAAADGIAPVLTAGDVPADVSPVSADSPAAVYGLDGRRVTGDGPDRLEPALAGALTGRVVRTGSGGQFLVAVPVLDGDRRVGVLRASREQADAVERTAVTWAVMVLLGVAAVAGTRLVARRLASRLSAPLEVLATDAARLGDGDFTVSAPPAGAVPEIDAVHHSLARTAGRLHDLLARERAFSAEASHQLRTPLAGLRLRLEEAAAKAPGSAGLADALEAADRLDRTVTELLALAREPVGTARTELDVADLAARVVAEVRADGVPGGRTLSVVVEAEASALAAEAAVRQILAVLLENAVVHGTGAVTVTVREVGPAVAVDVADEGTAADEAMLGAGHGIGLVLARRLAEAQGGRLRVRSTSPTTVTLLLPSAPD</sequence>
<evidence type="ECO:0000256" key="13">
    <source>
        <dbReference type="SAM" id="Phobius"/>
    </source>
</evidence>
<dbReference type="InterPro" id="IPR050980">
    <property type="entry name" value="2C_sensor_his_kinase"/>
</dbReference>
<dbReference type="InterPro" id="IPR005467">
    <property type="entry name" value="His_kinase_dom"/>
</dbReference>
<dbReference type="InterPro" id="IPR003594">
    <property type="entry name" value="HATPase_dom"/>
</dbReference>
<keyword evidence="5" id="KW-0597">Phosphoprotein</keyword>
<dbReference type="SUPFAM" id="SSF55874">
    <property type="entry name" value="ATPase domain of HSP90 chaperone/DNA topoisomerase II/histidine kinase"/>
    <property type="match status" value="1"/>
</dbReference>
<evidence type="ECO:0000256" key="4">
    <source>
        <dbReference type="ARBA" id="ARBA00022475"/>
    </source>
</evidence>
<keyword evidence="12" id="KW-0902">Two-component regulatory system</keyword>
<evidence type="ECO:0000259" key="15">
    <source>
        <dbReference type="PROSITE" id="PS50885"/>
    </source>
</evidence>
<dbReference type="PROSITE" id="PS50885">
    <property type="entry name" value="HAMP"/>
    <property type="match status" value="1"/>
</dbReference>
<feature type="transmembrane region" description="Helical" evidence="13">
    <location>
        <begin position="7"/>
        <end position="33"/>
    </location>
</feature>
<dbReference type="CDD" id="cd00082">
    <property type="entry name" value="HisKA"/>
    <property type="match status" value="1"/>
</dbReference>
<dbReference type="InterPro" id="IPR003661">
    <property type="entry name" value="HisK_dim/P_dom"/>
</dbReference>
<dbReference type="Gene3D" id="3.30.565.10">
    <property type="entry name" value="Histidine kinase-like ATPase, C-terminal domain"/>
    <property type="match status" value="1"/>
</dbReference>
<evidence type="ECO:0000256" key="7">
    <source>
        <dbReference type="ARBA" id="ARBA00022692"/>
    </source>
</evidence>
<comment type="subcellular location">
    <subcellularLocation>
        <location evidence="2">Cell membrane</location>
        <topology evidence="2">Multi-pass membrane protein</topology>
    </subcellularLocation>
</comment>
<evidence type="ECO:0000256" key="11">
    <source>
        <dbReference type="ARBA" id="ARBA00022989"/>
    </source>
</evidence>
<dbReference type="EC" id="2.7.13.3" evidence="3"/>
<dbReference type="Proteomes" id="UP001595947">
    <property type="component" value="Unassembled WGS sequence"/>
</dbReference>
<evidence type="ECO:0000256" key="8">
    <source>
        <dbReference type="ARBA" id="ARBA00022741"/>
    </source>
</evidence>
<evidence type="ECO:0000256" key="12">
    <source>
        <dbReference type="ARBA" id="ARBA00023012"/>
    </source>
</evidence>
<dbReference type="GO" id="GO:0005524">
    <property type="term" value="F:ATP binding"/>
    <property type="evidence" value="ECO:0007669"/>
    <property type="project" value="UniProtKB-KW"/>
</dbReference>
<keyword evidence="17" id="KW-1185">Reference proteome</keyword>
<evidence type="ECO:0000256" key="10">
    <source>
        <dbReference type="ARBA" id="ARBA00022840"/>
    </source>
</evidence>
<evidence type="ECO:0000313" key="16">
    <source>
        <dbReference type="EMBL" id="MFC5062571.1"/>
    </source>
</evidence>
<dbReference type="EMBL" id="JBHSIV010000008">
    <property type="protein sequence ID" value="MFC5062571.1"/>
    <property type="molecule type" value="Genomic_DNA"/>
</dbReference>
<dbReference type="PANTHER" id="PTHR44936:SF9">
    <property type="entry name" value="SENSOR PROTEIN CREC"/>
    <property type="match status" value="1"/>
</dbReference>
<evidence type="ECO:0000256" key="5">
    <source>
        <dbReference type="ARBA" id="ARBA00022553"/>
    </source>
</evidence>
<accession>A0ABV9YKZ8</accession>
<dbReference type="Pfam" id="PF02518">
    <property type="entry name" value="HATPase_c"/>
    <property type="match status" value="1"/>
</dbReference>
<name>A0ABV9YKZ8_9PSEU</name>
<keyword evidence="7 13" id="KW-0812">Transmembrane</keyword>
<keyword evidence="10 16" id="KW-0067">ATP-binding</keyword>
<evidence type="ECO:0000256" key="2">
    <source>
        <dbReference type="ARBA" id="ARBA00004651"/>
    </source>
</evidence>
<feature type="domain" description="HAMP" evidence="15">
    <location>
        <begin position="168"/>
        <end position="221"/>
    </location>
</feature>
<keyword evidence="6" id="KW-0808">Transferase</keyword>
<proteinExistence type="predicted"/>
<dbReference type="RefSeq" id="WP_378035921.1">
    <property type="nucleotide sequence ID" value="NZ_JBHSIV010000008.1"/>
</dbReference>
<dbReference type="SMART" id="SM00304">
    <property type="entry name" value="HAMP"/>
    <property type="match status" value="1"/>
</dbReference>
<keyword evidence="8" id="KW-0547">Nucleotide-binding</keyword>
<dbReference type="Pfam" id="PF00512">
    <property type="entry name" value="HisKA"/>
    <property type="match status" value="1"/>
</dbReference>
<comment type="catalytic activity">
    <reaction evidence="1">
        <text>ATP + protein L-histidine = ADP + protein N-phospho-L-histidine.</text>
        <dbReference type="EC" id="2.7.13.3"/>
    </reaction>
</comment>
<dbReference type="SUPFAM" id="SSF47384">
    <property type="entry name" value="Homodimeric domain of signal transducing histidine kinase"/>
    <property type="match status" value="1"/>
</dbReference>
<evidence type="ECO:0000256" key="6">
    <source>
        <dbReference type="ARBA" id="ARBA00022679"/>
    </source>
</evidence>
<dbReference type="InterPro" id="IPR036097">
    <property type="entry name" value="HisK_dim/P_sf"/>
</dbReference>
<feature type="domain" description="Histidine kinase" evidence="14">
    <location>
        <begin position="229"/>
        <end position="417"/>
    </location>
</feature>